<evidence type="ECO:0000313" key="3">
    <source>
        <dbReference type="Proteomes" id="UP000830542"/>
    </source>
</evidence>
<evidence type="ECO:0000313" key="2">
    <source>
        <dbReference type="EMBL" id="UOO97324.1"/>
    </source>
</evidence>
<geneLocation type="plasmid" evidence="2 3">
    <name>unnamed4</name>
</geneLocation>
<dbReference type="AlphaFoldDB" id="A0AAV3SI33"/>
<protein>
    <submittedName>
        <fullName evidence="1">Uncharacterized protein</fullName>
    </submittedName>
</protein>
<sequence>MTVEQWRYCCPECGSQGLVPRTNLGGYRCEVCETVVDQRYDKKHEKLTA</sequence>
<name>A0AAV3SI33_HALDO</name>
<dbReference type="EMBL" id="CP095009">
    <property type="protein sequence ID" value="UOO97324.1"/>
    <property type="molecule type" value="Genomic_DNA"/>
</dbReference>
<dbReference type="GeneID" id="71764069"/>
<keyword evidence="3" id="KW-1185">Reference proteome</keyword>
<reference evidence="1" key="3">
    <citation type="submission" date="2023-12" db="EMBL/GenBank/DDBJ databases">
        <authorList>
            <person name="Sun Q."/>
            <person name="Inoue M."/>
        </authorList>
    </citation>
    <scope>NUCLEOTIDE SEQUENCE</scope>
    <source>
        <strain evidence="1">JCM 12289</strain>
    </source>
</reference>
<dbReference type="EMBL" id="BAAADN010000031">
    <property type="protein sequence ID" value="GAA0464430.1"/>
    <property type="molecule type" value="Genomic_DNA"/>
</dbReference>
<reference evidence="1" key="1">
    <citation type="journal article" date="2014" name="Int. J. Syst. Evol. Microbiol.">
        <title>Complete genome sequence of Corynebacterium casei LMG S-19264T (=DSM 44701T), isolated from a smear-ripened cheese.</title>
        <authorList>
            <consortium name="US DOE Joint Genome Institute (JGI-PGF)"/>
            <person name="Walter F."/>
            <person name="Albersmeier A."/>
            <person name="Kalinowski J."/>
            <person name="Ruckert C."/>
        </authorList>
    </citation>
    <scope>NUCLEOTIDE SEQUENCE</scope>
    <source>
        <strain evidence="1">JCM 12289</strain>
    </source>
</reference>
<dbReference type="Proteomes" id="UP001500962">
    <property type="component" value="Unassembled WGS sequence"/>
</dbReference>
<dbReference type="SUPFAM" id="SSF57783">
    <property type="entry name" value="Zinc beta-ribbon"/>
    <property type="match status" value="1"/>
</dbReference>
<evidence type="ECO:0000313" key="4">
    <source>
        <dbReference type="Proteomes" id="UP001500962"/>
    </source>
</evidence>
<dbReference type="RefSeq" id="WP_244706877.1">
    <property type="nucleotide sequence ID" value="NZ_CP095009.1"/>
</dbReference>
<accession>A0AAV3SI33</accession>
<dbReference type="KEGG" id="hdo:MUK72_19435"/>
<keyword evidence="2" id="KW-0614">Plasmid</keyword>
<gene>
    <name evidence="1" type="ORF">GCM10008985_21620</name>
    <name evidence="2" type="ORF">MUK72_19435</name>
</gene>
<evidence type="ECO:0000313" key="1">
    <source>
        <dbReference type="EMBL" id="GAA0464430.1"/>
    </source>
</evidence>
<reference evidence="2" key="2">
    <citation type="submission" date="2022-04" db="EMBL/GenBank/DDBJ databases">
        <title>Sequencing and genomic assembly of Halococcus dombrowskii.</title>
        <authorList>
            <person name="Lim S.W."/>
            <person name="MacLea K.S."/>
        </authorList>
    </citation>
    <scope>NUCLEOTIDE SEQUENCE</scope>
    <source>
        <strain evidence="2">H4</strain>
        <plasmid evidence="2">unnamed4</plasmid>
    </source>
</reference>
<organism evidence="1 4">
    <name type="scientific">Halococcus dombrowskii</name>
    <dbReference type="NCBI Taxonomy" id="179637"/>
    <lineage>
        <taxon>Archaea</taxon>
        <taxon>Methanobacteriati</taxon>
        <taxon>Methanobacteriota</taxon>
        <taxon>Stenosarchaea group</taxon>
        <taxon>Halobacteria</taxon>
        <taxon>Halobacteriales</taxon>
        <taxon>Halococcaceae</taxon>
        <taxon>Halococcus</taxon>
    </lineage>
</organism>
<proteinExistence type="predicted"/>
<dbReference type="Proteomes" id="UP000830542">
    <property type="component" value="Plasmid unnamed4"/>
</dbReference>